<proteinExistence type="inferred from homology"/>
<dbReference type="Proteomes" id="UP000032120">
    <property type="component" value="Unassembled WGS sequence"/>
</dbReference>
<dbReference type="Gene3D" id="3.40.30.10">
    <property type="entry name" value="Glutaredoxin"/>
    <property type="match status" value="1"/>
</dbReference>
<dbReference type="Gene3D" id="1.25.40.10">
    <property type="entry name" value="Tetratricopeptide repeat domain"/>
    <property type="match status" value="1"/>
</dbReference>
<protein>
    <submittedName>
        <fullName evidence="5">Thioredoxin</fullName>
    </submittedName>
</protein>
<evidence type="ECO:0000256" key="2">
    <source>
        <dbReference type="ARBA" id="ARBA00023284"/>
    </source>
</evidence>
<evidence type="ECO:0000259" key="4">
    <source>
        <dbReference type="PROSITE" id="PS51352"/>
    </source>
</evidence>
<evidence type="ECO:0000313" key="6">
    <source>
        <dbReference type="Proteomes" id="UP000032120"/>
    </source>
</evidence>
<sequence>MATDMPQRIPSGGVDLSHLAQRAGAQQGVPQPGQRGVAPGGAPGQPGAPGQQGAPQTVDVPSLVMDVTDASFEQIAQLSAVVPVVFDLWAEWCEPCKTLSPIIEKVTRELDGRVLLAKVDVDANPGLAQAFQAQSIPTVVAMIGGRPVPLFQGAVPEQEVREFFVRLIQLAEENGVAGRVNAPDAAADDAAAAPAEPQIPEAHVAAFEAAERGDYDTAVREWEAVLQKAPADTDAKAALAQTKLLQRLQGHTLEDIRANAAANTEDLDAQMRVADLDLSGGHIEDSFLRLLDLFAAGDEDARTAIRNRLLELFEVVGVADPRVIAARGKLASLLY</sequence>
<dbReference type="PROSITE" id="PS51352">
    <property type="entry name" value="THIOREDOXIN_2"/>
    <property type="match status" value="1"/>
</dbReference>
<evidence type="ECO:0000313" key="5">
    <source>
        <dbReference type="EMBL" id="KIP53839.1"/>
    </source>
</evidence>
<name>A0A0D0IQH5_9MICO</name>
<dbReference type="PANTHER" id="PTHR45663:SF11">
    <property type="entry name" value="GEO12009P1"/>
    <property type="match status" value="1"/>
</dbReference>
<dbReference type="Pfam" id="PF14561">
    <property type="entry name" value="TPR_20"/>
    <property type="match status" value="1"/>
</dbReference>
<keyword evidence="2" id="KW-0676">Redox-active center</keyword>
<dbReference type="GO" id="GO:0015035">
    <property type="term" value="F:protein-disulfide reductase activity"/>
    <property type="evidence" value="ECO:0007669"/>
    <property type="project" value="TreeGrafter"/>
</dbReference>
<organism evidence="5 6">
    <name type="scientific">Leucobacter komagatae</name>
    <dbReference type="NCBI Taxonomy" id="55969"/>
    <lineage>
        <taxon>Bacteria</taxon>
        <taxon>Bacillati</taxon>
        <taxon>Actinomycetota</taxon>
        <taxon>Actinomycetes</taxon>
        <taxon>Micrococcales</taxon>
        <taxon>Microbacteriaceae</taxon>
        <taxon>Leucobacter</taxon>
    </lineage>
</organism>
<dbReference type="RefSeq" id="WP_042542594.1">
    <property type="nucleotide sequence ID" value="NZ_JXSQ01000001.1"/>
</dbReference>
<dbReference type="SUPFAM" id="SSF52833">
    <property type="entry name" value="Thioredoxin-like"/>
    <property type="match status" value="1"/>
</dbReference>
<dbReference type="GO" id="GO:0005737">
    <property type="term" value="C:cytoplasm"/>
    <property type="evidence" value="ECO:0007669"/>
    <property type="project" value="TreeGrafter"/>
</dbReference>
<dbReference type="Pfam" id="PF00085">
    <property type="entry name" value="Thioredoxin"/>
    <property type="match status" value="1"/>
</dbReference>
<dbReference type="InterPro" id="IPR013766">
    <property type="entry name" value="Thioredoxin_domain"/>
</dbReference>
<evidence type="ECO:0000256" key="1">
    <source>
        <dbReference type="ARBA" id="ARBA00008987"/>
    </source>
</evidence>
<dbReference type="AlphaFoldDB" id="A0A0D0IQH5"/>
<comment type="similarity">
    <text evidence="1">Belongs to the thioredoxin family.</text>
</comment>
<keyword evidence="6" id="KW-1185">Reference proteome</keyword>
<dbReference type="PANTHER" id="PTHR45663">
    <property type="entry name" value="GEO12009P1"/>
    <property type="match status" value="1"/>
</dbReference>
<feature type="region of interest" description="Disordered" evidence="3">
    <location>
        <begin position="1"/>
        <end position="57"/>
    </location>
</feature>
<evidence type="ECO:0000256" key="3">
    <source>
        <dbReference type="SAM" id="MobiDB-lite"/>
    </source>
</evidence>
<dbReference type="CDD" id="cd02956">
    <property type="entry name" value="ybbN"/>
    <property type="match status" value="1"/>
</dbReference>
<feature type="compositionally biased region" description="Low complexity" evidence="3">
    <location>
        <begin position="20"/>
        <end position="37"/>
    </location>
</feature>
<dbReference type="OrthoDB" id="5181746at2"/>
<dbReference type="InterPro" id="IPR011990">
    <property type="entry name" value="TPR-like_helical_dom_sf"/>
</dbReference>
<dbReference type="InterPro" id="IPR036249">
    <property type="entry name" value="Thioredoxin-like_sf"/>
</dbReference>
<dbReference type="GO" id="GO:0006950">
    <property type="term" value="P:response to stress"/>
    <property type="evidence" value="ECO:0007669"/>
    <property type="project" value="UniProtKB-ARBA"/>
</dbReference>
<feature type="domain" description="Thioredoxin" evidence="4">
    <location>
        <begin position="44"/>
        <end position="169"/>
    </location>
</feature>
<comment type="caution">
    <text evidence="5">The sequence shown here is derived from an EMBL/GenBank/DDBJ whole genome shotgun (WGS) entry which is preliminary data.</text>
</comment>
<accession>A0A0D0IQH5</accession>
<gene>
    <name evidence="5" type="ORF">SD72_01300</name>
</gene>
<reference evidence="5 6" key="1">
    <citation type="submission" date="2015-01" db="EMBL/GenBank/DDBJ databases">
        <title>Draft genome sequence of Leucobacter komagatae strain VKM ST2845.</title>
        <authorList>
            <person name="Karlyshev A.V."/>
            <person name="Kudryashova E.B."/>
        </authorList>
    </citation>
    <scope>NUCLEOTIDE SEQUENCE [LARGE SCALE GENOMIC DNA]</scope>
    <source>
        <strain evidence="5 6">VKM ST2845</strain>
    </source>
</reference>
<dbReference type="EMBL" id="JXSQ01000001">
    <property type="protein sequence ID" value="KIP53839.1"/>
    <property type="molecule type" value="Genomic_DNA"/>
</dbReference>